<organism evidence="2 3">
    <name type="scientific">Anaerocolumna chitinilytica</name>
    <dbReference type="NCBI Taxonomy" id="1727145"/>
    <lineage>
        <taxon>Bacteria</taxon>
        <taxon>Bacillati</taxon>
        <taxon>Bacillota</taxon>
        <taxon>Clostridia</taxon>
        <taxon>Lachnospirales</taxon>
        <taxon>Lachnospiraceae</taxon>
        <taxon>Anaerocolumna</taxon>
    </lineage>
</organism>
<feature type="transmembrane region" description="Helical" evidence="1">
    <location>
        <begin position="203"/>
        <end position="228"/>
    </location>
</feature>
<evidence type="ECO:0000256" key="1">
    <source>
        <dbReference type="SAM" id="Phobius"/>
    </source>
</evidence>
<dbReference type="RefSeq" id="WP_185257787.1">
    <property type="nucleotide sequence ID" value="NZ_AP023368.1"/>
</dbReference>
<gene>
    <name evidence="2" type="ORF">bsdcttw_03910</name>
</gene>
<evidence type="ECO:0000313" key="3">
    <source>
        <dbReference type="Proteomes" id="UP000515703"/>
    </source>
</evidence>
<name>A0A7I8DG38_9FIRM</name>
<proteinExistence type="predicted"/>
<keyword evidence="1" id="KW-0472">Membrane</keyword>
<protein>
    <submittedName>
        <fullName evidence="2">Uncharacterized protein</fullName>
    </submittedName>
</protein>
<keyword evidence="1" id="KW-0812">Transmembrane</keyword>
<reference evidence="2 3" key="2">
    <citation type="submission" date="2020-08" db="EMBL/GenBank/DDBJ databases">
        <authorList>
            <person name="Ueki A."/>
            <person name="Tonouchi A."/>
        </authorList>
    </citation>
    <scope>NUCLEOTIDE SEQUENCE [LARGE SCALE GENOMIC DNA]</scope>
    <source>
        <strain evidence="2 3">CTTW</strain>
    </source>
</reference>
<dbReference type="AlphaFoldDB" id="A0A7I8DG38"/>
<accession>A0A7I8DG38</accession>
<dbReference type="EMBL" id="AP023368">
    <property type="protein sequence ID" value="BCJ97350.1"/>
    <property type="molecule type" value="Genomic_DNA"/>
</dbReference>
<feature type="transmembrane region" description="Helical" evidence="1">
    <location>
        <begin position="12"/>
        <end position="34"/>
    </location>
</feature>
<feature type="transmembrane region" description="Helical" evidence="1">
    <location>
        <begin position="171"/>
        <end position="191"/>
    </location>
</feature>
<reference evidence="2 3" key="1">
    <citation type="submission" date="2020-08" db="EMBL/GenBank/DDBJ databases">
        <title>Draft genome sequencing of an Anaerocolumna strain isolated from anoxic soil subjected to BSD treatment.</title>
        <authorList>
            <person name="Uek A."/>
            <person name="Tonouchi A."/>
        </authorList>
    </citation>
    <scope>NUCLEOTIDE SEQUENCE [LARGE SCALE GENOMIC DNA]</scope>
    <source>
        <strain evidence="2 3">CTTW</strain>
    </source>
</reference>
<dbReference type="KEGG" id="acht:bsdcttw_03910"/>
<keyword evidence="3" id="KW-1185">Reference proteome</keyword>
<evidence type="ECO:0000313" key="2">
    <source>
        <dbReference type="EMBL" id="BCJ97350.1"/>
    </source>
</evidence>
<dbReference type="Proteomes" id="UP000515703">
    <property type="component" value="Chromosome"/>
</dbReference>
<feature type="transmembrane region" description="Helical" evidence="1">
    <location>
        <begin position="252"/>
        <end position="271"/>
    </location>
</feature>
<sequence length="281" mass="32116">MKHNTDRLQNLISSVFSFLLAIMLLLLLFIAGLFSGAFNDKVIKAKVNESNFYNETYSIIYDRSESILKEAGLPESILKDAITLQRVYIGGKYYVEDVLAGKGPSYKTDKLKATLEANIGDYLEQQNIEVTKDLEAGTKELTERIIQEYRRGIQFDFINSISRLKYSSIRIVTFILPVIIGLILLISFLLFRMHKYKHRAIRYINYSVITASVLTGGAAIALLLLKIYNKVTVQPKYYNTFLRNYFSWDIKVYLYLAGLGSIAAILLFLLTEHMKNNISKS</sequence>
<keyword evidence="1" id="KW-1133">Transmembrane helix</keyword>